<protein>
    <submittedName>
        <fullName evidence="1">Uncharacterized protein</fullName>
    </submittedName>
</protein>
<name>A0A0F9F4B3_9ZZZZ</name>
<reference evidence="1" key="1">
    <citation type="journal article" date="2015" name="Nature">
        <title>Complex archaea that bridge the gap between prokaryotes and eukaryotes.</title>
        <authorList>
            <person name="Spang A."/>
            <person name="Saw J.H."/>
            <person name="Jorgensen S.L."/>
            <person name="Zaremba-Niedzwiedzka K."/>
            <person name="Martijn J."/>
            <person name="Lind A.E."/>
            <person name="van Eijk R."/>
            <person name="Schleper C."/>
            <person name="Guy L."/>
            <person name="Ettema T.J."/>
        </authorList>
    </citation>
    <scope>NUCLEOTIDE SEQUENCE</scope>
</reference>
<evidence type="ECO:0000313" key="1">
    <source>
        <dbReference type="EMBL" id="KKL81133.1"/>
    </source>
</evidence>
<organism evidence="1">
    <name type="scientific">marine sediment metagenome</name>
    <dbReference type="NCBI Taxonomy" id="412755"/>
    <lineage>
        <taxon>unclassified sequences</taxon>
        <taxon>metagenomes</taxon>
        <taxon>ecological metagenomes</taxon>
    </lineage>
</organism>
<sequence>MKAKELTIKVLLNGEEDEPVIPFVIDLRDCRGCLDYKIEKSEDIEVEDLRGMEVDYNDWPL</sequence>
<proteinExistence type="predicted"/>
<comment type="caution">
    <text evidence="1">The sequence shown here is derived from an EMBL/GenBank/DDBJ whole genome shotgun (WGS) entry which is preliminary data.</text>
</comment>
<dbReference type="EMBL" id="LAZR01022651">
    <property type="protein sequence ID" value="KKL81133.1"/>
    <property type="molecule type" value="Genomic_DNA"/>
</dbReference>
<accession>A0A0F9F4B3</accession>
<gene>
    <name evidence="1" type="ORF">LCGC14_1997790</name>
</gene>
<dbReference type="AlphaFoldDB" id="A0A0F9F4B3"/>